<accession>A0A2N6SSM5</accession>
<comment type="caution">
    <text evidence="2">The sequence shown here is derived from an EMBL/GenBank/DDBJ whole genome shotgun (WGS) entry which is preliminary data.</text>
</comment>
<dbReference type="AlphaFoldDB" id="A0A2N6SSM5"/>
<dbReference type="Pfam" id="PF13320">
    <property type="entry name" value="GH123_cat"/>
    <property type="match status" value="1"/>
</dbReference>
<evidence type="ECO:0000313" key="2">
    <source>
        <dbReference type="EMBL" id="PMC60081.1"/>
    </source>
</evidence>
<evidence type="ECO:0000259" key="1">
    <source>
        <dbReference type="Pfam" id="PF13320"/>
    </source>
</evidence>
<protein>
    <recommendedName>
        <fullName evidence="1">Glycoside hydrolase 123 catalytic domain-containing protein</fullName>
    </recommendedName>
</protein>
<organism evidence="2 3">
    <name type="scientific">Finegoldia magna</name>
    <name type="common">Peptostreptococcus magnus</name>
    <dbReference type="NCBI Taxonomy" id="1260"/>
    <lineage>
        <taxon>Bacteria</taxon>
        <taxon>Bacillati</taxon>
        <taxon>Bacillota</taxon>
        <taxon>Tissierellia</taxon>
        <taxon>Tissierellales</taxon>
        <taxon>Peptoniphilaceae</taxon>
        <taxon>Finegoldia</taxon>
    </lineage>
</organism>
<sequence length="298" mass="35515">MCEEINLFGIIGNWNRGNFSVILEDFDEPIKVRVHNLDSSKFTFIRTKKMYEEYVRQIFEHLVEKDLWNITRVMADQPRNVGEVSEGEDLLRKIRDDVKIKYAIMHGDFFENYDKDTENFSIILNEYIRVQNGGLKMSDTSNFQNMTWYVCWTPFNLNQFIKSSLIESRLVGYMTYLFDMKGFLRWNYCLYPGSNDYRYRPDRWACGDMFFVYPGKSGVPELSLRFKQLSYGNMDYSFLRYCESKLGRCTVLELVKEFTGEIYDLSYNEQTREISGSYKDDYNLMESIKKKLALKLKK</sequence>
<dbReference type="Proteomes" id="UP000235723">
    <property type="component" value="Unassembled WGS sequence"/>
</dbReference>
<name>A0A2N6SSM5_FINMA</name>
<dbReference type="InterPro" id="IPR025150">
    <property type="entry name" value="GH123_cat"/>
</dbReference>
<dbReference type="EMBL" id="PNHD01000006">
    <property type="protein sequence ID" value="PMC60081.1"/>
    <property type="molecule type" value="Genomic_DNA"/>
</dbReference>
<evidence type="ECO:0000313" key="3">
    <source>
        <dbReference type="Proteomes" id="UP000235723"/>
    </source>
</evidence>
<gene>
    <name evidence="2" type="ORF">CJ208_05250</name>
</gene>
<feature type="domain" description="Glycoside hydrolase 123 catalytic" evidence="1">
    <location>
        <begin position="1"/>
        <end position="242"/>
    </location>
</feature>
<proteinExistence type="predicted"/>
<reference evidence="2 3" key="1">
    <citation type="submission" date="2017-09" db="EMBL/GenBank/DDBJ databases">
        <title>Bacterial strain isolated from the female urinary microbiota.</title>
        <authorList>
            <person name="Thomas-White K."/>
            <person name="Kumar N."/>
            <person name="Forster S."/>
            <person name="Putonti C."/>
            <person name="Lawley T."/>
            <person name="Wolfe A.J."/>
        </authorList>
    </citation>
    <scope>NUCLEOTIDE SEQUENCE [LARGE SCALE GENOMIC DNA]</scope>
    <source>
        <strain evidence="2 3">UMB0115</strain>
    </source>
</reference>